<keyword evidence="1" id="KW-0131">Cell cycle</keyword>
<dbReference type="InterPro" id="IPR042233">
    <property type="entry name" value="Cell_div_ZapA_N"/>
</dbReference>
<dbReference type="HOGENOM" id="CLU_164748_2_0_10"/>
<name>I0K5I2_9BACT</name>
<keyword evidence="1" id="KW-0132">Cell division</keyword>
<dbReference type="Proteomes" id="UP000011058">
    <property type="component" value="Chromosome"/>
</dbReference>
<keyword evidence="2" id="KW-1185">Reference proteome</keyword>
<dbReference type="InterPro" id="IPR007838">
    <property type="entry name" value="Cell_div_ZapA-like"/>
</dbReference>
<dbReference type="Pfam" id="PF05164">
    <property type="entry name" value="ZapA"/>
    <property type="match status" value="1"/>
</dbReference>
<sequence length="95" mass="11170">MEELLSIHLKIADRDYTFKSPPEEETMLREAWRLIRDRVEVHRNRGMRDTQDVMALIAIECLVTSLKSDEQSRQLQNRVYDKVAKLNQLVISTLA</sequence>
<evidence type="ECO:0000313" key="1">
    <source>
        <dbReference type="EMBL" id="CCG99385.1"/>
    </source>
</evidence>
<dbReference type="AlphaFoldDB" id="I0K5I2"/>
<accession>I0K5I2</accession>
<dbReference type="KEGG" id="fae:FAES_1375"/>
<gene>
    <name evidence="1" type="ORF">FAES_1375</name>
</gene>
<evidence type="ECO:0000313" key="2">
    <source>
        <dbReference type="Proteomes" id="UP000011058"/>
    </source>
</evidence>
<dbReference type="eggNOG" id="COG3027">
    <property type="taxonomic scope" value="Bacteria"/>
</dbReference>
<dbReference type="GO" id="GO:0051301">
    <property type="term" value="P:cell division"/>
    <property type="evidence" value="ECO:0007669"/>
    <property type="project" value="UniProtKB-KW"/>
</dbReference>
<dbReference type="SUPFAM" id="SSF102829">
    <property type="entry name" value="Cell division protein ZapA-like"/>
    <property type="match status" value="1"/>
</dbReference>
<dbReference type="STRING" id="1166018.FAES_1375"/>
<dbReference type="RefSeq" id="WP_015330484.1">
    <property type="nucleotide sequence ID" value="NC_020054.1"/>
</dbReference>
<proteinExistence type="predicted"/>
<protein>
    <submittedName>
        <fullName evidence="1">Cell division protein ZapA</fullName>
    </submittedName>
</protein>
<dbReference type="OrthoDB" id="1495773at2"/>
<organism evidence="1 2">
    <name type="scientific">Fibrella aestuarina BUZ 2</name>
    <dbReference type="NCBI Taxonomy" id="1166018"/>
    <lineage>
        <taxon>Bacteria</taxon>
        <taxon>Pseudomonadati</taxon>
        <taxon>Bacteroidota</taxon>
        <taxon>Cytophagia</taxon>
        <taxon>Cytophagales</taxon>
        <taxon>Spirosomataceae</taxon>
        <taxon>Fibrella</taxon>
    </lineage>
</organism>
<dbReference type="EMBL" id="HE796683">
    <property type="protein sequence ID" value="CCG99385.1"/>
    <property type="molecule type" value="Genomic_DNA"/>
</dbReference>
<dbReference type="InterPro" id="IPR036192">
    <property type="entry name" value="Cell_div_ZapA-like_sf"/>
</dbReference>
<reference evidence="1 2" key="1">
    <citation type="journal article" date="2012" name="J. Bacteriol.">
        <title>Genome Sequence of Fibrella aestuarina BUZ 2T, a Filamentous Marine Bacterium.</title>
        <authorList>
            <person name="Filippini M."/>
            <person name="Qi W."/>
            <person name="Blom J."/>
            <person name="Goesmann A."/>
            <person name="Smits T.H."/>
            <person name="Bagheri H.C."/>
        </authorList>
    </citation>
    <scope>NUCLEOTIDE SEQUENCE [LARGE SCALE GENOMIC DNA]</scope>
    <source>
        <strain evidence="2">BUZ 2T</strain>
    </source>
</reference>
<dbReference type="Gene3D" id="3.30.160.880">
    <property type="entry name" value="Cell division protein ZapA protomer, N-terminal domain"/>
    <property type="match status" value="1"/>
</dbReference>